<gene>
    <name evidence="5" type="ORF">HMPREF0322_00505</name>
</gene>
<reference evidence="5 6" key="1">
    <citation type="submission" date="2011-08" db="EMBL/GenBank/DDBJ databases">
        <authorList>
            <person name="Weinstock G."/>
            <person name="Sodergren E."/>
            <person name="Clifton S."/>
            <person name="Fulton L."/>
            <person name="Fulton B."/>
            <person name="Courtney L."/>
            <person name="Fronick C."/>
            <person name="Harrison M."/>
            <person name="Strong C."/>
            <person name="Farmer C."/>
            <person name="Delahaunty K."/>
            <person name="Markovic C."/>
            <person name="Hall O."/>
            <person name="Minx P."/>
            <person name="Tomlinson C."/>
            <person name="Mitreva M."/>
            <person name="Hou S."/>
            <person name="Chen J."/>
            <person name="Wollam A."/>
            <person name="Pepin K.H."/>
            <person name="Johnson M."/>
            <person name="Bhonagiri V."/>
            <person name="Zhang X."/>
            <person name="Suruliraj S."/>
            <person name="Warren W."/>
            <person name="Chinwalla A."/>
            <person name="Mardis E.R."/>
            <person name="Wilson R.K."/>
        </authorList>
    </citation>
    <scope>NUCLEOTIDE SEQUENCE [LARGE SCALE GENOMIC DNA]</scope>
    <source>
        <strain evidence="5 6">DP7</strain>
    </source>
</reference>
<proteinExistence type="predicted"/>
<dbReference type="Gene3D" id="1.10.260.40">
    <property type="entry name" value="lambda repressor-like DNA-binding domains"/>
    <property type="match status" value="1"/>
</dbReference>
<dbReference type="PATRIC" id="fig|537010.4.peg.472"/>
<organism evidence="5 6">
    <name type="scientific">Desulfitobacterium hafniense DP7</name>
    <dbReference type="NCBI Taxonomy" id="537010"/>
    <lineage>
        <taxon>Bacteria</taxon>
        <taxon>Bacillati</taxon>
        <taxon>Bacillota</taxon>
        <taxon>Clostridia</taxon>
        <taxon>Eubacteriales</taxon>
        <taxon>Desulfitobacteriaceae</taxon>
        <taxon>Desulfitobacterium</taxon>
    </lineage>
</organism>
<sequence>MVMSFSEKLRVLRKEKGLSQEQLAEMVNVSRQAVSKWESEQAYPELDKLILLSDFFNISLDDLIKDKNPEDVAKNNDNSDSKEDDEETDEWLIVGGFIVGVAIGLITENFMWGTIGAFLGLGLGYILKGIKKV</sequence>
<keyword evidence="3" id="KW-1133">Transmembrane helix</keyword>
<evidence type="ECO:0000313" key="5">
    <source>
        <dbReference type="EMBL" id="EHL08862.1"/>
    </source>
</evidence>
<dbReference type="Pfam" id="PF01381">
    <property type="entry name" value="HTH_3"/>
    <property type="match status" value="1"/>
</dbReference>
<feature type="region of interest" description="Disordered" evidence="2">
    <location>
        <begin position="68"/>
        <end position="87"/>
    </location>
</feature>
<protein>
    <submittedName>
        <fullName evidence="5">DNA-binding helix-turn-helix protein</fullName>
    </submittedName>
</protein>
<feature type="domain" description="HTH cro/C1-type" evidence="4">
    <location>
        <begin position="9"/>
        <end position="63"/>
    </location>
</feature>
<accession>G9XHS9</accession>
<keyword evidence="1 5" id="KW-0238">DNA-binding</keyword>
<name>G9XHS9_DESHA</name>
<dbReference type="AlphaFoldDB" id="G9XHS9"/>
<dbReference type="HOGENOM" id="CLU_066192_2_9_9"/>
<dbReference type="SUPFAM" id="SSF47413">
    <property type="entry name" value="lambda repressor-like DNA-binding domains"/>
    <property type="match status" value="1"/>
</dbReference>
<feature type="transmembrane region" description="Helical" evidence="3">
    <location>
        <begin position="112"/>
        <end position="130"/>
    </location>
</feature>
<evidence type="ECO:0000256" key="3">
    <source>
        <dbReference type="SAM" id="Phobius"/>
    </source>
</evidence>
<feature type="transmembrane region" description="Helical" evidence="3">
    <location>
        <begin position="91"/>
        <end position="106"/>
    </location>
</feature>
<dbReference type="PANTHER" id="PTHR46558:SF13">
    <property type="entry name" value="HTH-TYPE TRANSCRIPTIONAL REGULATOR IMMR"/>
    <property type="match status" value="1"/>
</dbReference>
<dbReference type="SMART" id="SM00530">
    <property type="entry name" value="HTH_XRE"/>
    <property type="match status" value="1"/>
</dbReference>
<dbReference type="InterPro" id="IPR010982">
    <property type="entry name" value="Lambda_DNA-bd_dom_sf"/>
</dbReference>
<dbReference type="Proteomes" id="UP000004416">
    <property type="component" value="Unassembled WGS sequence"/>
</dbReference>
<feature type="compositionally biased region" description="Basic and acidic residues" evidence="2">
    <location>
        <begin position="68"/>
        <end position="81"/>
    </location>
</feature>
<keyword evidence="3" id="KW-0812">Transmembrane</keyword>
<dbReference type="PANTHER" id="PTHR46558">
    <property type="entry name" value="TRACRIPTIONAL REGULATORY PROTEIN-RELATED-RELATED"/>
    <property type="match status" value="1"/>
</dbReference>
<dbReference type="InterPro" id="IPR001387">
    <property type="entry name" value="Cro/C1-type_HTH"/>
</dbReference>
<evidence type="ECO:0000259" key="4">
    <source>
        <dbReference type="PROSITE" id="PS50943"/>
    </source>
</evidence>
<comment type="caution">
    <text evidence="5">The sequence shown here is derived from an EMBL/GenBank/DDBJ whole genome shotgun (WGS) entry which is preliminary data.</text>
</comment>
<dbReference type="GO" id="GO:0003677">
    <property type="term" value="F:DNA binding"/>
    <property type="evidence" value="ECO:0007669"/>
    <property type="project" value="UniProtKB-KW"/>
</dbReference>
<dbReference type="PROSITE" id="PS50943">
    <property type="entry name" value="HTH_CROC1"/>
    <property type="match status" value="1"/>
</dbReference>
<dbReference type="EMBL" id="AFZX01000011">
    <property type="protein sequence ID" value="EHL08862.1"/>
    <property type="molecule type" value="Genomic_DNA"/>
</dbReference>
<evidence type="ECO:0000313" key="6">
    <source>
        <dbReference type="Proteomes" id="UP000004416"/>
    </source>
</evidence>
<keyword evidence="3" id="KW-0472">Membrane</keyword>
<evidence type="ECO:0000256" key="2">
    <source>
        <dbReference type="SAM" id="MobiDB-lite"/>
    </source>
</evidence>
<evidence type="ECO:0000256" key="1">
    <source>
        <dbReference type="ARBA" id="ARBA00023125"/>
    </source>
</evidence>
<dbReference type="CDD" id="cd00093">
    <property type="entry name" value="HTH_XRE"/>
    <property type="match status" value="1"/>
</dbReference>